<gene>
    <name evidence="2" type="ORF">Pmar_PMAR006442</name>
</gene>
<evidence type="ECO:0000256" key="1">
    <source>
        <dbReference type="SAM" id="MobiDB-lite"/>
    </source>
</evidence>
<dbReference type="Proteomes" id="UP000007800">
    <property type="component" value="Unassembled WGS sequence"/>
</dbReference>
<dbReference type="InParanoid" id="C5K9P6"/>
<dbReference type="GO" id="GO:0005737">
    <property type="term" value="C:cytoplasm"/>
    <property type="evidence" value="ECO:0007669"/>
    <property type="project" value="TreeGrafter"/>
</dbReference>
<feature type="compositionally biased region" description="Low complexity" evidence="1">
    <location>
        <begin position="270"/>
        <end position="283"/>
    </location>
</feature>
<dbReference type="Gene3D" id="1.25.10.10">
    <property type="entry name" value="Leucine-rich Repeat Variant"/>
    <property type="match status" value="1"/>
</dbReference>
<name>C5K9P6_PERM5</name>
<dbReference type="InterPro" id="IPR016024">
    <property type="entry name" value="ARM-type_fold"/>
</dbReference>
<keyword evidence="3" id="KW-1185">Reference proteome</keyword>
<evidence type="ECO:0008006" key="4">
    <source>
        <dbReference type="Google" id="ProtNLM"/>
    </source>
</evidence>
<feature type="compositionally biased region" description="Basic and acidic residues" evidence="1">
    <location>
        <begin position="193"/>
        <end position="210"/>
    </location>
</feature>
<organism evidence="3">
    <name type="scientific">Perkinsus marinus (strain ATCC 50983 / TXsc)</name>
    <dbReference type="NCBI Taxonomy" id="423536"/>
    <lineage>
        <taxon>Eukaryota</taxon>
        <taxon>Sar</taxon>
        <taxon>Alveolata</taxon>
        <taxon>Perkinsozoa</taxon>
        <taxon>Perkinsea</taxon>
        <taxon>Perkinsida</taxon>
        <taxon>Perkinsidae</taxon>
        <taxon>Perkinsus</taxon>
    </lineage>
</organism>
<dbReference type="InterPro" id="IPR011989">
    <property type="entry name" value="ARM-like"/>
</dbReference>
<proteinExistence type="predicted"/>
<dbReference type="GeneID" id="9049137"/>
<protein>
    <recommendedName>
        <fullName evidence="4">PUM-HD domain-containing protein</fullName>
    </recommendedName>
</protein>
<dbReference type="SUPFAM" id="SSF48371">
    <property type="entry name" value="ARM repeat"/>
    <property type="match status" value="1"/>
</dbReference>
<feature type="region of interest" description="Disordered" evidence="1">
    <location>
        <begin position="135"/>
        <end position="221"/>
    </location>
</feature>
<feature type="region of interest" description="Disordered" evidence="1">
    <location>
        <begin position="270"/>
        <end position="315"/>
    </location>
</feature>
<feature type="region of interest" description="Disordered" evidence="1">
    <location>
        <begin position="75"/>
        <end position="117"/>
    </location>
</feature>
<dbReference type="EMBL" id="GG671513">
    <property type="protein sequence ID" value="EER18818.1"/>
    <property type="molecule type" value="Genomic_DNA"/>
</dbReference>
<dbReference type="RefSeq" id="XP_002787022.1">
    <property type="nucleotide sequence ID" value="XM_002786976.1"/>
</dbReference>
<dbReference type="AlphaFoldDB" id="C5K9P6"/>
<feature type="region of interest" description="Disordered" evidence="1">
    <location>
        <begin position="1"/>
        <end position="31"/>
    </location>
</feature>
<accession>C5K9P6</accession>
<evidence type="ECO:0000313" key="2">
    <source>
        <dbReference type="EMBL" id="EER18818.1"/>
    </source>
</evidence>
<evidence type="ECO:0000313" key="3">
    <source>
        <dbReference type="Proteomes" id="UP000007800"/>
    </source>
</evidence>
<feature type="compositionally biased region" description="Low complexity" evidence="1">
    <location>
        <begin position="157"/>
        <end position="175"/>
    </location>
</feature>
<dbReference type="GO" id="GO:0003729">
    <property type="term" value="F:mRNA binding"/>
    <property type="evidence" value="ECO:0007669"/>
    <property type="project" value="TreeGrafter"/>
</dbReference>
<dbReference type="GO" id="GO:0010608">
    <property type="term" value="P:post-transcriptional regulation of gene expression"/>
    <property type="evidence" value="ECO:0007669"/>
    <property type="project" value="TreeGrafter"/>
</dbReference>
<sequence>MSSSSSSPVADTQVKQDHAVPLSGEDAKDGLLPRDFSHVTWRSSSPFAATPDPFLDLPTYPIGCLLIPSTADATAPAVAEQNGELQREPPGLQPYGERASPLFPTPMGDSGGDSDSITMAFRPMTNTCSMLDAAQVFPTAPPPGGSQQRKAGRQRSLSESSVSSWEDSSGSSLEECPSGPIPNPREATGPLERALDEAARTGRGPQERDGMTMSAPPPRYTAGYLPNSLPFNGIAPLLGGNEYDIVQQLALLQQQAWVLGQLHATNEICTRTQQQQPAPTTRTSVKRNQRKERGGGRTERSGSAGPTKGRRQSGTSLAGRVVSLAVGGAGSRLLQGHLTSGVASPEEIRSFVEECRPSTRMLATDRYGNYFIQELCHYMDPSDVCILLKELVTAPDLVTIARDVAGSKVLLEMGCRLKANRQNP</sequence>
<dbReference type="PANTHER" id="PTHR12537">
    <property type="entry name" value="RNA BINDING PROTEIN PUMILIO-RELATED"/>
    <property type="match status" value="1"/>
</dbReference>
<feature type="compositionally biased region" description="Polar residues" evidence="1">
    <location>
        <begin position="1"/>
        <end position="10"/>
    </location>
</feature>
<reference evidence="2 3" key="1">
    <citation type="submission" date="2008-07" db="EMBL/GenBank/DDBJ databases">
        <authorList>
            <person name="El-Sayed N."/>
            <person name="Caler E."/>
            <person name="Inman J."/>
            <person name="Amedeo P."/>
            <person name="Hass B."/>
            <person name="Wortman J."/>
        </authorList>
    </citation>
    <scope>NUCLEOTIDE SEQUENCE [LARGE SCALE GENOMIC DNA]</scope>
    <source>
        <strain evidence="3">ATCC 50983 / TXsc</strain>
    </source>
</reference>
<feature type="compositionally biased region" description="Basic and acidic residues" evidence="1">
    <location>
        <begin position="291"/>
        <end position="300"/>
    </location>
</feature>